<keyword evidence="1" id="KW-0472">Membrane</keyword>
<protein>
    <submittedName>
        <fullName evidence="2">Uncharacterized protein</fullName>
    </submittedName>
</protein>
<organism evidence="2 3">
    <name type="scientific">Dreissena polymorpha</name>
    <name type="common">Zebra mussel</name>
    <name type="synonym">Mytilus polymorpha</name>
    <dbReference type="NCBI Taxonomy" id="45954"/>
    <lineage>
        <taxon>Eukaryota</taxon>
        <taxon>Metazoa</taxon>
        <taxon>Spiralia</taxon>
        <taxon>Lophotrochozoa</taxon>
        <taxon>Mollusca</taxon>
        <taxon>Bivalvia</taxon>
        <taxon>Autobranchia</taxon>
        <taxon>Heteroconchia</taxon>
        <taxon>Euheterodonta</taxon>
        <taxon>Imparidentia</taxon>
        <taxon>Neoheterodontei</taxon>
        <taxon>Myida</taxon>
        <taxon>Dreissenoidea</taxon>
        <taxon>Dreissenidae</taxon>
        <taxon>Dreissena</taxon>
    </lineage>
</organism>
<evidence type="ECO:0000313" key="3">
    <source>
        <dbReference type="Proteomes" id="UP000828390"/>
    </source>
</evidence>
<comment type="caution">
    <text evidence="2">The sequence shown here is derived from an EMBL/GenBank/DDBJ whole genome shotgun (WGS) entry which is preliminary data.</text>
</comment>
<keyword evidence="3" id="KW-1185">Reference proteome</keyword>
<reference evidence="2" key="2">
    <citation type="submission" date="2020-11" db="EMBL/GenBank/DDBJ databases">
        <authorList>
            <person name="McCartney M.A."/>
            <person name="Auch B."/>
            <person name="Kono T."/>
            <person name="Mallez S."/>
            <person name="Becker A."/>
            <person name="Gohl D.M."/>
            <person name="Silverstein K.A.T."/>
            <person name="Koren S."/>
            <person name="Bechman K.B."/>
            <person name="Herman A."/>
            <person name="Abrahante J.E."/>
            <person name="Garbe J."/>
        </authorList>
    </citation>
    <scope>NUCLEOTIDE SEQUENCE</scope>
    <source>
        <strain evidence="2">Duluth1</strain>
        <tissue evidence="2">Whole animal</tissue>
    </source>
</reference>
<keyword evidence="1" id="KW-0812">Transmembrane</keyword>
<dbReference type="AlphaFoldDB" id="A0A9D4FMH2"/>
<keyword evidence="1" id="KW-1133">Transmembrane helix</keyword>
<feature type="transmembrane region" description="Helical" evidence="1">
    <location>
        <begin position="20"/>
        <end position="36"/>
    </location>
</feature>
<dbReference type="EMBL" id="JAIWYP010000007">
    <property type="protein sequence ID" value="KAH3801505.1"/>
    <property type="molecule type" value="Genomic_DNA"/>
</dbReference>
<proteinExistence type="predicted"/>
<accession>A0A9D4FMH2</accession>
<gene>
    <name evidence="2" type="ORF">DPMN_155158</name>
</gene>
<name>A0A9D4FMH2_DREPO</name>
<sequence length="82" mass="9437">MLCANITRTYGANKRVHSHGQLLVGVALCLQFGFFVPRSIHFMLPVPSAYHDSLHVMSFLKRMKVMRRRKLTYSPSVVYTPQ</sequence>
<dbReference type="Proteomes" id="UP000828390">
    <property type="component" value="Unassembled WGS sequence"/>
</dbReference>
<reference evidence="2" key="1">
    <citation type="journal article" date="2019" name="bioRxiv">
        <title>The Genome of the Zebra Mussel, Dreissena polymorpha: A Resource for Invasive Species Research.</title>
        <authorList>
            <person name="McCartney M.A."/>
            <person name="Auch B."/>
            <person name="Kono T."/>
            <person name="Mallez S."/>
            <person name="Zhang Y."/>
            <person name="Obille A."/>
            <person name="Becker A."/>
            <person name="Abrahante J.E."/>
            <person name="Garbe J."/>
            <person name="Badalamenti J.P."/>
            <person name="Herman A."/>
            <person name="Mangelson H."/>
            <person name="Liachko I."/>
            <person name="Sullivan S."/>
            <person name="Sone E.D."/>
            <person name="Koren S."/>
            <person name="Silverstein K.A.T."/>
            <person name="Beckman K.B."/>
            <person name="Gohl D.M."/>
        </authorList>
    </citation>
    <scope>NUCLEOTIDE SEQUENCE</scope>
    <source>
        <strain evidence="2">Duluth1</strain>
        <tissue evidence="2">Whole animal</tissue>
    </source>
</reference>
<evidence type="ECO:0000313" key="2">
    <source>
        <dbReference type="EMBL" id="KAH3801505.1"/>
    </source>
</evidence>
<evidence type="ECO:0000256" key="1">
    <source>
        <dbReference type="SAM" id="Phobius"/>
    </source>
</evidence>